<dbReference type="GO" id="GO:0008270">
    <property type="term" value="F:zinc ion binding"/>
    <property type="evidence" value="ECO:0007669"/>
    <property type="project" value="UniProtKB-UniRule"/>
</dbReference>
<organism evidence="2 3">
    <name type="scientific">Danaus plexippus plexippus</name>
    <dbReference type="NCBI Taxonomy" id="278856"/>
    <lineage>
        <taxon>Eukaryota</taxon>
        <taxon>Metazoa</taxon>
        <taxon>Ecdysozoa</taxon>
        <taxon>Arthropoda</taxon>
        <taxon>Hexapoda</taxon>
        <taxon>Insecta</taxon>
        <taxon>Pterygota</taxon>
        <taxon>Neoptera</taxon>
        <taxon>Endopterygota</taxon>
        <taxon>Lepidoptera</taxon>
        <taxon>Glossata</taxon>
        <taxon>Ditrysia</taxon>
        <taxon>Papilionoidea</taxon>
        <taxon>Nymphalidae</taxon>
        <taxon>Danainae</taxon>
        <taxon>Danaini</taxon>
        <taxon>Danaina</taxon>
        <taxon>Danaus</taxon>
        <taxon>Danaus</taxon>
    </lineage>
</organism>
<dbReference type="KEGG" id="dpl:KGM_206920"/>
<accession>A0A212FMG9</accession>
<dbReference type="PANTHER" id="PTHR15555:SF0">
    <property type="entry name" value="ZINC FINGER HIT DOMAIN-CONTAINING PROTEIN 2"/>
    <property type="match status" value="1"/>
</dbReference>
<name>A0A212FMG9_DANPL</name>
<keyword evidence="1" id="KW-0863">Zinc-finger</keyword>
<dbReference type="Proteomes" id="UP000007151">
    <property type="component" value="Unassembled WGS sequence"/>
</dbReference>
<evidence type="ECO:0000313" key="2">
    <source>
        <dbReference type="EMBL" id="OWR54926.1"/>
    </source>
</evidence>
<keyword evidence="1" id="KW-0862">Zinc</keyword>
<dbReference type="InterPro" id="IPR039646">
    <property type="entry name" value="ZNHIT2"/>
</dbReference>
<sequence>MSSQPSKRIERLCGLCENNSSKYCCPRCEVFYCSLDCYKSEKHLECSENFYRECVNQELASNTADDEAKNKMIDILKRMHNESFDNDLENIEEPVEIDSDDDSEIDLHTRIKDLNLDDPDALWNALTSDEKNEFEAMLSQGDVGTIIPQWQPWWLFRKEKKLVEEVDLNGEKEALERCPTIKTVPKFSSLTSIQPSPSIRFNMVNIIAAYAFAIRYVNGEINHIEICTYILEVCSNLKTNTNFEDAELAIESVAQMCIQNEHIDTDEASLNVMRHDTFLILQGPSEENHLHYSKTAFSHLLDIFIEAKTQMKRNKPKESKTNGNFSRKFPQCNKSHLPDIDTATIKRVIKKLEYYLAYLESCNNKAE</sequence>
<dbReference type="CDD" id="cd23024">
    <property type="entry name" value="zf-HIT_ZNHIT2-3"/>
    <property type="match status" value="1"/>
</dbReference>
<proteinExistence type="predicted"/>
<dbReference type="Pfam" id="PF04438">
    <property type="entry name" value="zf-HIT"/>
    <property type="match status" value="1"/>
</dbReference>
<evidence type="ECO:0000256" key="1">
    <source>
        <dbReference type="PROSITE-ProRule" id="PRU00453"/>
    </source>
</evidence>
<keyword evidence="1" id="KW-0479">Metal-binding</keyword>
<comment type="caution">
    <text evidence="2">The sequence shown here is derived from an EMBL/GenBank/DDBJ whole genome shotgun (WGS) entry which is preliminary data.</text>
</comment>
<dbReference type="SUPFAM" id="SSF144232">
    <property type="entry name" value="HIT/MYND zinc finger-like"/>
    <property type="match status" value="1"/>
</dbReference>
<dbReference type="eggNOG" id="KOG4317">
    <property type="taxonomic scope" value="Eukaryota"/>
</dbReference>
<dbReference type="InterPro" id="IPR007529">
    <property type="entry name" value="Znf_HIT"/>
</dbReference>
<dbReference type="STRING" id="278856.A0A212FMG9"/>
<reference evidence="2 3" key="1">
    <citation type="journal article" date="2011" name="Cell">
        <title>The monarch butterfly genome yields insights into long-distance migration.</title>
        <authorList>
            <person name="Zhan S."/>
            <person name="Merlin C."/>
            <person name="Boore J.L."/>
            <person name="Reppert S.M."/>
        </authorList>
    </citation>
    <scope>NUCLEOTIDE SEQUENCE [LARGE SCALE GENOMIC DNA]</scope>
    <source>
        <strain evidence="2">F-2</strain>
    </source>
</reference>
<dbReference type="FunCoup" id="A0A212FMG9">
    <property type="interactions" value="234"/>
</dbReference>
<dbReference type="EMBL" id="AGBW02007651">
    <property type="protein sequence ID" value="OWR54926.1"/>
    <property type="molecule type" value="Genomic_DNA"/>
</dbReference>
<keyword evidence="3" id="KW-1185">Reference proteome</keyword>
<dbReference type="OrthoDB" id="10005492at2759"/>
<dbReference type="AlphaFoldDB" id="A0A212FMG9"/>
<dbReference type="PANTHER" id="PTHR15555">
    <property type="entry name" value="ZINC FINGER HIT DOMAIN CONTAINING PROTEIN 2 PROTEIN FON -RELATED"/>
    <property type="match status" value="1"/>
</dbReference>
<evidence type="ECO:0000313" key="3">
    <source>
        <dbReference type="Proteomes" id="UP000007151"/>
    </source>
</evidence>
<dbReference type="PROSITE" id="PS51083">
    <property type="entry name" value="ZF_HIT"/>
    <property type="match status" value="1"/>
</dbReference>
<dbReference type="Gene3D" id="3.30.60.190">
    <property type="match status" value="1"/>
</dbReference>
<gene>
    <name evidence="2" type="ORF">KGM_206920</name>
</gene>
<protein>
    <submittedName>
        <fullName evidence="2">HIT zinc finger family protein</fullName>
    </submittedName>
</protein>